<evidence type="ECO:0000256" key="7">
    <source>
        <dbReference type="SAM" id="SignalP"/>
    </source>
</evidence>
<dbReference type="GO" id="GO:0016020">
    <property type="term" value="C:membrane"/>
    <property type="evidence" value="ECO:0007669"/>
    <property type="project" value="UniProtKB-SubCell"/>
</dbReference>
<protein>
    <recommendedName>
        <fullName evidence="8">Polycystin cation channel PKD1/PKD2 domain-containing protein</fullName>
    </recommendedName>
</protein>
<keyword evidence="4 6" id="KW-1133">Transmembrane helix</keyword>
<gene>
    <name evidence="10" type="ORF">OKA104_LOCUS18616</name>
    <name evidence="9" type="ORF">VCS650_LOCUS1096</name>
</gene>
<feature type="domain" description="Polycystin cation channel PKD1/PKD2" evidence="8">
    <location>
        <begin position="1"/>
        <end position="85"/>
    </location>
</feature>
<evidence type="ECO:0000256" key="5">
    <source>
        <dbReference type="ARBA" id="ARBA00023136"/>
    </source>
</evidence>
<dbReference type="InterPro" id="IPR051223">
    <property type="entry name" value="Polycystin"/>
</dbReference>
<dbReference type="GO" id="GO:0005262">
    <property type="term" value="F:calcium channel activity"/>
    <property type="evidence" value="ECO:0007669"/>
    <property type="project" value="TreeGrafter"/>
</dbReference>
<evidence type="ECO:0000313" key="11">
    <source>
        <dbReference type="Proteomes" id="UP000663891"/>
    </source>
</evidence>
<dbReference type="GO" id="GO:0050982">
    <property type="term" value="P:detection of mechanical stimulus"/>
    <property type="evidence" value="ECO:0007669"/>
    <property type="project" value="TreeGrafter"/>
</dbReference>
<dbReference type="PANTHER" id="PTHR10877:SF150">
    <property type="entry name" value="REJ DOMAIN-CONTAINING PROTEIN"/>
    <property type="match status" value="1"/>
</dbReference>
<comment type="subcellular location">
    <subcellularLocation>
        <location evidence="1">Membrane</location>
        <topology evidence="1">Multi-pass membrane protein</topology>
    </subcellularLocation>
</comment>
<organism evidence="9 11">
    <name type="scientific">Adineta steineri</name>
    <dbReference type="NCBI Taxonomy" id="433720"/>
    <lineage>
        <taxon>Eukaryota</taxon>
        <taxon>Metazoa</taxon>
        <taxon>Spiralia</taxon>
        <taxon>Gnathifera</taxon>
        <taxon>Rotifera</taxon>
        <taxon>Eurotatoria</taxon>
        <taxon>Bdelloidea</taxon>
        <taxon>Adinetida</taxon>
        <taxon>Adinetidae</taxon>
        <taxon>Adineta</taxon>
    </lineage>
</organism>
<dbReference type="InterPro" id="IPR013122">
    <property type="entry name" value="PKD1_2_channel"/>
</dbReference>
<dbReference type="Proteomes" id="UP000663891">
    <property type="component" value="Unassembled WGS sequence"/>
</dbReference>
<feature type="signal peptide" evidence="7">
    <location>
        <begin position="1"/>
        <end position="22"/>
    </location>
</feature>
<evidence type="ECO:0000256" key="2">
    <source>
        <dbReference type="ARBA" id="ARBA00007200"/>
    </source>
</evidence>
<dbReference type="Proteomes" id="UP000663881">
    <property type="component" value="Unassembled WGS sequence"/>
</dbReference>
<evidence type="ECO:0000256" key="6">
    <source>
        <dbReference type="SAM" id="Phobius"/>
    </source>
</evidence>
<evidence type="ECO:0000313" key="9">
    <source>
        <dbReference type="EMBL" id="CAF0748557.1"/>
    </source>
</evidence>
<name>A0A813P3G8_9BILA</name>
<evidence type="ECO:0000256" key="1">
    <source>
        <dbReference type="ARBA" id="ARBA00004141"/>
    </source>
</evidence>
<proteinExistence type="inferred from homology"/>
<evidence type="ECO:0000256" key="3">
    <source>
        <dbReference type="ARBA" id="ARBA00022692"/>
    </source>
</evidence>
<comment type="similarity">
    <text evidence="2">Belongs to the polycystin family.</text>
</comment>
<dbReference type="PANTHER" id="PTHR10877">
    <property type="entry name" value="POLYCYSTIN FAMILY MEMBER"/>
    <property type="match status" value="1"/>
</dbReference>
<sequence>MFSIVFMSFLALFYLLFNSSIASCSSLLSTAQMLFEITLMSFNASDFTEADPFLGPFYFSICIIIVVFLCLRMFISILNDGFHHVEETLSDDQQILSYMLKKFLNWTRKKYLINLNKNYLFDILDLRRPNVQEIYELQDSNAFLIC</sequence>
<dbReference type="AlphaFoldDB" id="A0A813P3G8"/>
<feature type="chain" id="PRO_5035596737" description="Polycystin cation channel PKD1/PKD2 domain-containing protein" evidence="7">
    <location>
        <begin position="23"/>
        <end position="146"/>
    </location>
</feature>
<feature type="transmembrane region" description="Helical" evidence="6">
    <location>
        <begin position="57"/>
        <end position="75"/>
    </location>
</feature>
<accession>A0A813P3G8</accession>
<dbReference type="OrthoDB" id="444119at2759"/>
<evidence type="ECO:0000259" key="8">
    <source>
        <dbReference type="Pfam" id="PF08016"/>
    </source>
</evidence>
<keyword evidence="5 6" id="KW-0472">Membrane</keyword>
<keyword evidence="3 6" id="KW-0812">Transmembrane</keyword>
<dbReference type="EMBL" id="CAJNON010000005">
    <property type="protein sequence ID" value="CAF0748557.1"/>
    <property type="molecule type" value="Genomic_DNA"/>
</dbReference>
<dbReference type="Pfam" id="PF08016">
    <property type="entry name" value="PKD_channel"/>
    <property type="match status" value="1"/>
</dbReference>
<evidence type="ECO:0000313" key="10">
    <source>
        <dbReference type="EMBL" id="CAF3803291.1"/>
    </source>
</evidence>
<comment type="caution">
    <text evidence="9">The sequence shown here is derived from an EMBL/GenBank/DDBJ whole genome shotgun (WGS) entry which is preliminary data.</text>
</comment>
<keyword evidence="7" id="KW-0732">Signal</keyword>
<evidence type="ECO:0000256" key="4">
    <source>
        <dbReference type="ARBA" id="ARBA00022989"/>
    </source>
</evidence>
<reference evidence="9" key="1">
    <citation type="submission" date="2021-02" db="EMBL/GenBank/DDBJ databases">
        <authorList>
            <person name="Nowell W R."/>
        </authorList>
    </citation>
    <scope>NUCLEOTIDE SEQUENCE</scope>
</reference>
<dbReference type="EMBL" id="CAJOAY010001164">
    <property type="protein sequence ID" value="CAF3803291.1"/>
    <property type="molecule type" value="Genomic_DNA"/>
</dbReference>